<reference evidence="1" key="1">
    <citation type="journal article" date="2015" name="Nature">
        <title>Complex archaea that bridge the gap between prokaryotes and eukaryotes.</title>
        <authorList>
            <person name="Spang A."/>
            <person name="Saw J.H."/>
            <person name="Jorgensen S.L."/>
            <person name="Zaremba-Niedzwiedzka K."/>
            <person name="Martijn J."/>
            <person name="Lind A.E."/>
            <person name="van Eijk R."/>
            <person name="Schleper C."/>
            <person name="Guy L."/>
            <person name="Ettema T.J."/>
        </authorList>
    </citation>
    <scope>NUCLEOTIDE SEQUENCE</scope>
</reference>
<dbReference type="AlphaFoldDB" id="A0A0F9CYE2"/>
<evidence type="ECO:0000313" key="1">
    <source>
        <dbReference type="EMBL" id="KKL54358.1"/>
    </source>
</evidence>
<name>A0A0F9CYE2_9ZZZZ</name>
<organism evidence="1">
    <name type="scientific">marine sediment metagenome</name>
    <dbReference type="NCBI Taxonomy" id="412755"/>
    <lineage>
        <taxon>unclassified sequences</taxon>
        <taxon>metagenomes</taxon>
        <taxon>ecological metagenomes</taxon>
    </lineage>
</organism>
<dbReference type="EMBL" id="LAZR01031229">
    <property type="protein sequence ID" value="KKL54358.1"/>
    <property type="molecule type" value="Genomic_DNA"/>
</dbReference>
<proteinExistence type="predicted"/>
<accession>A0A0F9CYE2</accession>
<protein>
    <submittedName>
        <fullName evidence="1">Uncharacterized protein</fullName>
    </submittedName>
</protein>
<sequence length="196" mass="23786">MKNTIILIIFMCVLFPITVWSDKVSDECNKSRGCVQAHYQSHRDTKRIERMVWVDEQICAEKWEKYFEHEKEALKHNMPKRDPKLEGCPRPESSCAEEWKKYDGWIRKSSDYDSCDGLERGQPRWDCLNQIDRDKIPDYFRPEKPKPECRWEWKRQYESIDATKRTDWGEPFAVTSYTKNSWYVWLKRRVCEEESK</sequence>
<comment type="caution">
    <text evidence="1">The sequence shown here is derived from an EMBL/GenBank/DDBJ whole genome shotgun (WGS) entry which is preliminary data.</text>
</comment>
<gene>
    <name evidence="1" type="ORF">LCGC14_2266250</name>
</gene>